<evidence type="ECO:0000256" key="1">
    <source>
        <dbReference type="SAM" id="MobiDB-lite"/>
    </source>
</evidence>
<gene>
    <name evidence="2" type="ORF">BTO28_01890</name>
</gene>
<organism evidence="2 3">
    <name type="scientific">Domibacillus epiphyticus</name>
    <dbReference type="NCBI Taxonomy" id="1714355"/>
    <lineage>
        <taxon>Bacteria</taxon>
        <taxon>Bacillati</taxon>
        <taxon>Bacillota</taxon>
        <taxon>Bacilli</taxon>
        <taxon>Bacillales</taxon>
        <taxon>Bacillaceae</taxon>
        <taxon>Domibacillus</taxon>
    </lineage>
</organism>
<accession>A0A1V2ABM0</accession>
<dbReference type="Proteomes" id="UP000188613">
    <property type="component" value="Unassembled WGS sequence"/>
</dbReference>
<feature type="compositionally biased region" description="Basic and acidic residues" evidence="1">
    <location>
        <begin position="307"/>
        <end position="321"/>
    </location>
</feature>
<comment type="caution">
    <text evidence="2">The sequence shown here is derived from an EMBL/GenBank/DDBJ whole genome shotgun (WGS) entry which is preliminary data.</text>
</comment>
<name>A0A1V2ABM0_9BACI</name>
<feature type="compositionally biased region" description="Basic and acidic residues" evidence="1">
    <location>
        <begin position="183"/>
        <end position="196"/>
    </location>
</feature>
<evidence type="ECO:0000313" key="3">
    <source>
        <dbReference type="Proteomes" id="UP000188613"/>
    </source>
</evidence>
<dbReference type="AlphaFoldDB" id="A0A1V2ABM0"/>
<dbReference type="OrthoDB" id="2965981at2"/>
<feature type="region of interest" description="Disordered" evidence="1">
    <location>
        <begin position="294"/>
        <end position="325"/>
    </location>
</feature>
<dbReference type="InterPro" id="IPR020139">
    <property type="entry name" value="DUF2642"/>
</dbReference>
<sequence length="370" mass="43235">MSGPYFSETLTSLIGYSIGIFSDDGNIIKGSLVDVKQDYLILQNEKEEYFYHHLDQIKSVSKNAKDLHSTTFQLDYLQAENLHELLDQCKQSWVTINCHNDQMLTGFLSRVFEDHLILISGEEKIIIQNSYIANVFPGFYEKDVSAEDVPEENMEIAEKETETLNNLNEKKKIKRDQQLPPLEEQKEKGKEQKESDITCSEAVENTADKKETFAADISSQTNQSTERLERKKYFEKSDSSLSDRMLRLNLTPRKKGEFASKKESDKKNQSESADASSFKRVYFQKIRADKKIIMNKKGKKLQAQNHQKPERKSMPLIEENHTFTQPVITQEEKEKILESQYYSLMKQAERDYMNLRRKRMNRQKMKQSFS</sequence>
<feature type="compositionally biased region" description="Basic and acidic residues" evidence="1">
    <location>
        <begin position="254"/>
        <end position="269"/>
    </location>
</feature>
<protein>
    <recommendedName>
        <fullName evidence="4">DUF2642 domain-containing protein</fullName>
    </recommendedName>
</protein>
<feature type="compositionally biased region" description="Basic and acidic residues" evidence="1">
    <location>
        <begin position="226"/>
        <end position="238"/>
    </location>
</feature>
<dbReference type="Pfam" id="PF10842">
    <property type="entry name" value="DUF2642"/>
    <property type="match status" value="1"/>
</dbReference>
<dbReference type="EMBL" id="MSFI01000002">
    <property type="protein sequence ID" value="OMP68395.1"/>
    <property type="molecule type" value="Genomic_DNA"/>
</dbReference>
<proteinExistence type="predicted"/>
<dbReference type="STRING" id="1714355.BTO28_01890"/>
<feature type="compositionally biased region" description="Low complexity" evidence="1">
    <location>
        <begin position="239"/>
        <end position="250"/>
    </location>
</feature>
<feature type="region of interest" description="Disordered" evidence="1">
    <location>
        <begin position="167"/>
        <end position="276"/>
    </location>
</feature>
<keyword evidence="3" id="KW-1185">Reference proteome</keyword>
<dbReference type="RefSeq" id="WP_076763529.1">
    <property type="nucleotide sequence ID" value="NZ_MSFI01000002.1"/>
</dbReference>
<evidence type="ECO:0000313" key="2">
    <source>
        <dbReference type="EMBL" id="OMP68395.1"/>
    </source>
</evidence>
<reference evidence="2 3" key="1">
    <citation type="submission" date="2016-12" db="EMBL/GenBank/DDBJ databases">
        <title>Domibacillus sp. SAB 38T whole genome sequencing.</title>
        <authorList>
            <person name="Verma A."/>
            <person name="Ojha A.K."/>
            <person name="Krishnamurthi S."/>
        </authorList>
    </citation>
    <scope>NUCLEOTIDE SEQUENCE [LARGE SCALE GENOMIC DNA]</scope>
    <source>
        <strain evidence="2 3">SAB 38</strain>
    </source>
</reference>
<evidence type="ECO:0008006" key="4">
    <source>
        <dbReference type="Google" id="ProtNLM"/>
    </source>
</evidence>